<proteinExistence type="predicted"/>
<dbReference type="Proteomes" id="UP001249851">
    <property type="component" value="Unassembled WGS sequence"/>
</dbReference>
<reference evidence="3" key="1">
    <citation type="journal article" date="2023" name="G3 (Bethesda)">
        <title>Whole genome assembly and annotation of the endangered Caribbean coral Acropora cervicornis.</title>
        <authorList>
            <person name="Selwyn J.D."/>
            <person name="Vollmer S.V."/>
        </authorList>
    </citation>
    <scope>NUCLEOTIDE SEQUENCE</scope>
    <source>
        <strain evidence="3">K2</strain>
    </source>
</reference>
<organism evidence="3 4">
    <name type="scientific">Acropora cervicornis</name>
    <name type="common">Staghorn coral</name>
    <dbReference type="NCBI Taxonomy" id="6130"/>
    <lineage>
        <taxon>Eukaryota</taxon>
        <taxon>Metazoa</taxon>
        <taxon>Cnidaria</taxon>
        <taxon>Anthozoa</taxon>
        <taxon>Hexacorallia</taxon>
        <taxon>Scleractinia</taxon>
        <taxon>Astrocoeniina</taxon>
        <taxon>Acroporidae</taxon>
        <taxon>Acropora</taxon>
    </lineage>
</organism>
<accession>A0AAD9PXH4</accession>
<feature type="compositionally biased region" description="Polar residues" evidence="1">
    <location>
        <begin position="125"/>
        <end position="134"/>
    </location>
</feature>
<dbReference type="Gene3D" id="1.10.150.50">
    <property type="entry name" value="Transcription Factor, Ets-1"/>
    <property type="match status" value="1"/>
</dbReference>
<dbReference type="Pfam" id="PF00536">
    <property type="entry name" value="SAM_1"/>
    <property type="match status" value="1"/>
</dbReference>
<dbReference type="PROSITE" id="PS50105">
    <property type="entry name" value="SAM_DOMAIN"/>
    <property type="match status" value="1"/>
</dbReference>
<dbReference type="GO" id="GO:0045892">
    <property type="term" value="P:negative regulation of DNA-templated transcription"/>
    <property type="evidence" value="ECO:0007669"/>
    <property type="project" value="TreeGrafter"/>
</dbReference>
<evidence type="ECO:0000259" key="2">
    <source>
        <dbReference type="PROSITE" id="PS50105"/>
    </source>
</evidence>
<dbReference type="CDD" id="cd09509">
    <property type="entry name" value="SAM_Polycomb"/>
    <property type="match status" value="1"/>
</dbReference>
<sequence length="749" mass="83215">MIIYSCLTNFFFQQEPVSTVGQIRRMNKPLEKNHKTLSKGRGKESEFRSKKQKNELHILKMSQEWDLRRQKRRLDRQKWVEERRNQKLPIWQRVGNLRVQANEEILDEAGNELVNKKQKFENSNKAEQSSISHNDNMRENSLESRENGMGNTLPVQTLRFTEGTTSAKCLDEKQIKEPEIKFIKIEQTTRTMAQPLLFNMNTAKTAKTTEQITEHSSIKALNCNSKSPDSQLKDIVHECKTSLEKVRMKTTKEASTNDEPEGAYKDRKRKFEAISVDTGFKEMPTLMRVDKPTTLENIGRQNGPVTICSSANDSVIVKPIARSSEQPVKGEAMPQIKQCYSLLERREETPNVNFFAIKTSPNNPASVSVPVPPPITTTTAASEVKSPAVGADTKCIVYMSKTPASVAVSPGAPSHSRPSYLVPVYKASTRDTAYTFLPAGTAQQQPPRVGEKSGLEGRLHDYKTDCGVAGCTSTPHYAVHSYPFPRSTAGLKEAHTGCVFSTGKVLPHSPTTPLLYRDPIIPTATVHSCHETVPSNVIHGPSPSSDSTRPNIDPTWMECKNHIAKIQHESNQAHKTNAVNSAGSLPPEGILTVVAAPLTEKIKGSKTTPETLHYQTSNRTVEVAPNQASFSPQEAIYNPMSLYVRSKLVPREVVAVNYGVEASSPLVQYIRTDAICDKELTKWTAKSVADFIASTDCADKAELFVEQEIDGKALLSLSPEMLMKGMNLKLGPSVKLYNHIVNLRTAHLL</sequence>
<dbReference type="SUPFAM" id="SSF47769">
    <property type="entry name" value="SAM/Pointed domain"/>
    <property type="match status" value="1"/>
</dbReference>
<dbReference type="AlphaFoldDB" id="A0AAD9PXH4"/>
<gene>
    <name evidence="3" type="ORF">P5673_028461</name>
</gene>
<dbReference type="InterPro" id="IPR050548">
    <property type="entry name" value="PcG_chromatin_remod_factors"/>
</dbReference>
<evidence type="ECO:0000256" key="1">
    <source>
        <dbReference type="SAM" id="MobiDB-lite"/>
    </source>
</evidence>
<dbReference type="GO" id="GO:0005634">
    <property type="term" value="C:nucleus"/>
    <property type="evidence" value="ECO:0007669"/>
    <property type="project" value="TreeGrafter"/>
</dbReference>
<evidence type="ECO:0000313" key="4">
    <source>
        <dbReference type="Proteomes" id="UP001249851"/>
    </source>
</evidence>
<name>A0AAD9PXH4_ACRCE</name>
<dbReference type="GO" id="GO:0042393">
    <property type="term" value="F:histone binding"/>
    <property type="evidence" value="ECO:0007669"/>
    <property type="project" value="TreeGrafter"/>
</dbReference>
<dbReference type="SMART" id="SM00454">
    <property type="entry name" value="SAM"/>
    <property type="match status" value="1"/>
</dbReference>
<dbReference type="InterPro" id="IPR013761">
    <property type="entry name" value="SAM/pointed_sf"/>
</dbReference>
<feature type="domain" description="SAM" evidence="2">
    <location>
        <begin position="683"/>
        <end position="746"/>
    </location>
</feature>
<protein>
    <submittedName>
        <fullName evidence="3">Scm-like with four MBT domains protein 1</fullName>
    </submittedName>
</protein>
<dbReference type="InterPro" id="IPR001660">
    <property type="entry name" value="SAM"/>
</dbReference>
<dbReference type="PANTHER" id="PTHR12247">
    <property type="entry name" value="POLYCOMB GROUP PROTEIN"/>
    <property type="match status" value="1"/>
</dbReference>
<comment type="caution">
    <text evidence="3">The sequence shown here is derived from an EMBL/GenBank/DDBJ whole genome shotgun (WGS) entry which is preliminary data.</text>
</comment>
<keyword evidence="4" id="KW-1185">Reference proteome</keyword>
<dbReference type="EMBL" id="JARQWQ010000106">
    <property type="protein sequence ID" value="KAK2550783.1"/>
    <property type="molecule type" value="Genomic_DNA"/>
</dbReference>
<feature type="region of interest" description="Disordered" evidence="1">
    <location>
        <begin position="116"/>
        <end position="151"/>
    </location>
</feature>
<dbReference type="GO" id="GO:0003682">
    <property type="term" value="F:chromatin binding"/>
    <property type="evidence" value="ECO:0007669"/>
    <property type="project" value="TreeGrafter"/>
</dbReference>
<reference evidence="3" key="2">
    <citation type="journal article" date="2023" name="Science">
        <title>Genomic signatures of disease resistance in endangered staghorn corals.</title>
        <authorList>
            <person name="Vollmer S.V."/>
            <person name="Selwyn J.D."/>
            <person name="Despard B.A."/>
            <person name="Roesel C.L."/>
        </authorList>
    </citation>
    <scope>NUCLEOTIDE SEQUENCE</scope>
    <source>
        <strain evidence="3">K2</strain>
    </source>
</reference>
<evidence type="ECO:0000313" key="3">
    <source>
        <dbReference type="EMBL" id="KAK2550783.1"/>
    </source>
</evidence>
<feature type="compositionally biased region" description="Basic and acidic residues" evidence="1">
    <location>
        <begin position="135"/>
        <end position="146"/>
    </location>
</feature>